<reference evidence="4" key="2">
    <citation type="submission" date="2025-08" db="UniProtKB">
        <authorList>
            <consortium name="RefSeq"/>
        </authorList>
    </citation>
    <scope>IDENTIFICATION</scope>
</reference>
<feature type="region of interest" description="Disordered" evidence="1">
    <location>
        <begin position="161"/>
        <end position="184"/>
    </location>
</feature>
<dbReference type="Pfam" id="PF03732">
    <property type="entry name" value="Retrotrans_gag"/>
    <property type="match status" value="1"/>
</dbReference>
<evidence type="ECO:0000313" key="4">
    <source>
        <dbReference type="RefSeq" id="XP_015078950.1"/>
    </source>
</evidence>
<protein>
    <submittedName>
        <fullName evidence="4">Uncharacterized protein LOC107022884</fullName>
    </submittedName>
</protein>
<evidence type="ECO:0000313" key="3">
    <source>
        <dbReference type="Proteomes" id="UP000694930"/>
    </source>
</evidence>
<dbReference type="Proteomes" id="UP000694930">
    <property type="component" value="Chromosome 1"/>
</dbReference>
<feature type="domain" description="Retrotransposon gag" evidence="2">
    <location>
        <begin position="22"/>
        <end position="116"/>
    </location>
</feature>
<accession>A0ABM1H188</accession>
<gene>
    <name evidence="4" type="primary">LOC107022884</name>
</gene>
<organism evidence="3 4">
    <name type="scientific">Solanum pennellii</name>
    <name type="common">Tomato</name>
    <name type="synonym">Lycopersicon pennellii</name>
    <dbReference type="NCBI Taxonomy" id="28526"/>
    <lineage>
        <taxon>Eukaryota</taxon>
        <taxon>Viridiplantae</taxon>
        <taxon>Streptophyta</taxon>
        <taxon>Embryophyta</taxon>
        <taxon>Tracheophyta</taxon>
        <taxon>Spermatophyta</taxon>
        <taxon>Magnoliopsida</taxon>
        <taxon>eudicotyledons</taxon>
        <taxon>Gunneridae</taxon>
        <taxon>Pentapetalae</taxon>
        <taxon>asterids</taxon>
        <taxon>lamiids</taxon>
        <taxon>Solanales</taxon>
        <taxon>Solanaceae</taxon>
        <taxon>Solanoideae</taxon>
        <taxon>Solaneae</taxon>
        <taxon>Solanum</taxon>
        <taxon>Solanum subgen. Lycopersicon</taxon>
    </lineage>
</organism>
<reference evidence="3" key="1">
    <citation type="journal article" date="2014" name="Nat. Genet.">
        <title>The genome of the stress-tolerant wild tomato species Solanum pennellii.</title>
        <authorList>
            <person name="Bolger A."/>
            <person name="Scossa F."/>
            <person name="Bolger M.E."/>
            <person name="Lanz C."/>
            <person name="Maumus F."/>
            <person name="Tohge T."/>
            <person name="Quesneville H."/>
            <person name="Alseekh S."/>
            <person name="Sorensen I."/>
            <person name="Lichtenstein G."/>
            <person name="Fich E.A."/>
            <person name="Conte M."/>
            <person name="Keller H."/>
            <person name="Schneeberger K."/>
            <person name="Schwacke R."/>
            <person name="Ofner I."/>
            <person name="Vrebalov J."/>
            <person name="Xu Y."/>
            <person name="Osorio S."/>
            <person name="Aflitos S.A."/>
            <person name="Schijlen E."/>
            <person name="Jimenez-Gomez J.M."/>
            <person name="Ryngajllo M."/>
            <person name="Kimura S."/>
            <person name="Kumar R."/>
            <person name="Koenig D."/>
            <person name="Headland L.R."/>
            <person name="Maloof J.N."/>
            <person name="Sinha N."/>
            <person name="van Ham R.C."/>
            <person name="Lankhorst R.K."/>
            <person name="Mao L."/>
            <person name="Vogel A."/>
            <person name="Arsova B."/>
            <person name="Panstruga R."/>
            <person name="Fei Z."/>
            <person name="Rose J.K."/>
            <person name="Zamir D."/>
            <person name="Carrari F."/>
            <person name="Giovannoni J.J."/>
            <person name="Weigel D."/>
            <person name="Usadel B."/>
            <person name="Fernie A.R."/>
        </authorList>
    </citation>
    <scope>NUCLEOTIDE SEQUENCE [LARGE SCALE GENOMIC DNA]</scope>
    <source>
        <strain evidence="3">cv. LA0716</strain>
    </source>
</reference>
<sequence length="184" mass="21835">MDEVFKVLKAMGVSSKEKEEQAAYQLNDLDHVWYEQWKVERLVREGPISWSSFKTYFLCRFFPLELRERKMQEFINIRQGSMSVKDYRFKFTQLSKHVTTMAGDAISKMNKFVMGISNLVINECRWEFLIPSMDIYPLMVHAKQIEKKNHKQVCRDLKRTRAENGNHSKTGLEVQEEVPQARYS</sequence>
<name>A0ABM1H188_SOLPN</name>
<keyword evidence="3" id="KW-1185">Reference proteome</keyword>
<evidence type="ECO:0000256" key="1">
    <source>
        <dbReference type="SAM" id="MobiDB-lite"/>
    </source>
</evidence>
<dbReference type="RefSeq" id="XP_015078950.1">
    <property type="nucleotide sequence ID" value="XM_015223464.1"/>
</dbReference>
<dbReference type="InterPro" id="IPR005162">
    <property type="entry name" value="Retrotrans_gag_dom"/>
</dbReference>
<evidence type="ECO:0000259" key="2">
    <source>
        <dbReference type="Pfam" id="PF03732"/>
    </source>
</evidence>
<proteinExistence type="predicted"/>
<dbReference type="GeneID" id="107022884"/>